<evidence type="ECO:0000256" key="6">
    <source>
        <dbReference type="ARBA" id="ARBA00022833"/>
    </source>
</evidence>
<evidence type="ECO:0000256" key="4">
    <source>
        <dbReference type="ARBA" id="ARBA00022723"/>
    </source>
</evidence>
<dbReference type="Pfam" id="PF10607">
    <property type="entry name" value="CTLH"/>
    <property type="match status" value="1"/>
</dbReference>
<keyword evidence="4" id="KW-0479">Metal-binding</keyword>
<dbReference type="GO" id="GO:0008270">
    <property type="term" value="F:zinc ion binding"/>
    <property type="evidence" value="ECO:0007669"/>
    <property type="project" value="UniProtKB-KW"/>
</dbReference>
<dbReference type="GO" id="GO:0005737">
    <property type="term" value="C:cytoplasm"/>
    <property type="evidence" value="ECO:0007669"/>
    <property type="project" value="UniProtKB-SubCell"/>
</dbReference>
<feature type="domain" description="CTLH" evidence="9">
    <location>
        <begin position="162"/>
        <end position="218"/>
    </location>
</feature>
<evidence type="ECO:0000313" key="11">
    <source>
        <dbReference type="EMBL" id="OZJ06587.1"/>
    </source>
</evidence>
<dbReference type="InterPro" id="IPR045098">
    <property type="entry name" value="Fyv10_fam"/>
</dbReference>
<evidence type="ECO:0000256" key="3">
    <source>
        <dbReference type="ARBA" id="ARBA00022490"/>
    </source>
</evidence>
<dbReference type="GO" id="GO:0043161">
    <property type="term" value="P:proteasome-mediated ubiquitin-dependent protein catabolic process"/>
    <property type="evidence" value="ECO:0007669"/>
    <property type="project" value="InterPro"/>
</dbReference>
<dbReference type="InterPro" id="IPR006594">
    <property type="entry name" value="LisH"/>
</dbReference>
<organism evidence="11 12">
    <name type="scientific">Bifiguratus adelaidae</name>
    <dbReference type="NCBI Taxonomy" id="1938954"/>
    <lineage>
        <taxon>Eukaryota</taxon>
        <taxon>Fungi</taxon>
        <taxon>Fungi incertae sedis</taxon>
        <taxon>Mucoromycota</taxon>
        <taxon>Mucoromycotina</taxon>
        <taxon>Endogonomycetes</taxon>
        <taxon>Endogonales</taxon>
        <taxon>Endogonales incertae sedis</taxon>
        <taxon>Bifiguratus</taxon>
    </lineage>
</organism>
<dbReference type="OrthoDB" id="1933455at2759"/>
<gene>
    <name evidence="11" type="ORF">BZG36_00627</name>
</gene>
<comment type="subcellular location">
    <subcellularLocation>
        <location evidence="1">Cytoplasm</location>
    </subcellularLocation>
</comment>
<feature type="domain" description="RING-Gid-type" evidence="10">
    <location>
        <begin position="314"/>
        <end position="384"/>
    </location>
</feature>
<comment type="similarity">
    <text evidence="2">Belongs to the FYV10 family.</text>
</comment>
<sequence length="399" mass="45306">MLKVNQDGLLALEQPFVKVPYEQLKKSFRTAQKHTERDLASAATAVNNVLKSVELQESGSANEEEMSKQLDGAIAKLQSLKRKLGDVTQQQSTYLSRSKARLDHFNELSSITSIEMPEFQRWSRIRLNRILVDYLLRKGLNETAKLLAHTSDIEQMVDVELFAQSSRIEEALAKHSCTECLQWCLDNKSNLRKMKSTLEFNLRLQEFIEMVQAAKMMEALQYARKHLTPWAETHLKQIQQAMGLLAFKPDTQCAPYKQLYDSSRWNQLITEFRADNFALCSLTSQPLLAVTLQTGLSALKTPMCYQHLNRNINCPVCATDTLGFLAEKLPLSHHVNSTLVCRISNAIMNENNPPMALPNGMVYSYNALADLARKNDGEIKCPRTGLKCKFTDLKKVYIS</sequence>
<evidence type="ECO:0000259" key="9">
    <source>
        <dbReference type="PROSITE" id="PS50897"/>
    </source>
</evidence>
<dbReference type="SMART" id="SM00668">
    <property type="entry name" value="CTLH"/>
    <property type="match status" value="1"/>
</dbReference>
<dbReference type="GO" id="GO:0061630">
    <property type="term" value="F:ubiquitin protein ligase activity"/>
    <property type="evidence" value="ECO:0007669"/>
    <property type="project" value="InterPro"/>
</dbReference>
<dbReference type="InterPro" id="IPR044063">
    <property type="entry name" value="ZF_RING_GID"/>
</dbReference>
<dbReference type="GO" id="GO:0005634">
    <property type="term" value="C:nucleus"/>
    <property type="evidence" value="ECO:0007669"/>
    <property type="project" value="TreeGrafter"/>
</dbReference>
<dbReference type="CDD" id="cd16659">
    <property type="entry name" value="RING-Ubox_Emp"/>
    <property type="match status" value="1"/>
</dbReference>
<evidence type="ECO:0000256" key="5">
    <source>
        <dbReference type="ARBA" id="ARBA00022771"/>
    </source>
</evidence>
<dbReference type="InterPro" id="IPR006595">
    <property type="entry name" value="CTLH_C"/>
</dbReference>
<dbReference type="PROSITE" id="PS50896">
    <property type="entry name" value="LISH"/>
    <property type="match status" value="1"/>
</dbReference>
<evidence type="ECO:0000313" key="12">
    <source>
        <dbReference type="Proteomes" id="UP000242875"/>
    </source>
</evidence>
<dbReference type="InterPro" id="IPR013144">
    <property type="entry name" value="CRA_dom"/>
</dbReference>
<evidence type="ECO:0000256" key="2">
    <source>
        <dbReference type="ARBA" id="ARBA00010615"/>
    </source>
</evidence>
<name>A0A261Y7K7_9FUNG</name>
<dbReference type="PANTHER" id="PTHR12170:SF2">
    <property type="entry name" value="E3 UBIQUITIN-PROTEIN TRANSFERASE MAEA"/>
    <property type="match status" value="1"/>
</dbReference>
<comment type="caution">
    <text evidence="11">The sequence shown here is derived from an EMBL/GenBank/DDBJ whole genome shotgun (WGS) entry which is preliminary data.</text>
</comment>
<dbReference type="PANTHER" id="PTHR12170">
    <property type="entry name" value="MACROPHAGE ERYTHROBLAST ATTACHER-RELATED"/>
    <property type="match status" value="1"/>
</dbReference>
<keyword evidence="12" id="KW-1185">Reference proteome</keyword>
<dbReference type="AlphaFoldDB" id="A0A261Y7K7"/>
<evidence type="ECO:0000256" key="7">
    <source>
        <dbReference type="PROSITE-ProRule" id="PRU01215"/>
    </source>
</evidence>
<dbReference type="SMART" id="SM00757">
    <property type="entry name" value="CRA"/>
    <property type="match status" value="1"/>
</dbReference>
<dbReference type="Proteomes" id="UP000242875">
    <property type="component" value="Unassembled WGS sequence"/>
</dbReference>
<keyword evidence="5 7" id="KW-0863">Zinc-finger</keyword>
<feature type="zinc finger region" description="RING-Gid-type" evidence="7">
    <location>
        <begin position="314"/>
        <end position="384"/>
    </location>
</feature>
<keyword evidence="6" id="KW-0862">Zinc</keyword>
<dbReference type="SMART" id="SM00667">
    <property type="entry name" value="LisH"/>
    <property type="match status" value="1"/>
</dbReference>
<dbReference type="EMBL" id="MVBO01000003">
    <property type="protein sequence ID" value="OZJ06587.1"/>
    <property type="molecule type" value="Genomic_DNA"/>
</dbReference>
<dbReference type="InterPro" id="IPR024964">
    <property type="entry name" value="CTLH/CRA"/>
</dbReference>
<dbReference type="GO" id="GO:0034657">
    <property type="term" value="C:GID complex"/>
    <property type="evidence" value="ECO:0007669"/>
    <property type="project" value="TreeGrafter"/>
</dbReference>
<protein>
    <submittedName>
        <fullName evidence="11">Uncharacterized protein</fullName>
    </submittedName>
</protein>
<evidence type="ECO:0000259" key="10">
    <source>
        <dbReference type="PROSITE" id="PS51867"/>
    </source>
</evidence>
<evidence type="ECO:0000256" key="1">
    <source>
        <dbReference type="ARBA" id="ARBA00004496"/>
    </source>
</evidence>
<accession>A0A261Y7K7</accession>
<reference evidence="11 12" key="1">
    <citation type="journal article" date="2017" name="Mycologia">
        <title>Bifiguratus adelaidae, gen. et sp. nov., a new member of Mucoromycotina in endophytic and soil-dwelling habitats.</title>
        <authorList>
            <person name="Torres-Cruz T.J."/>
            <person name="Billingsley Tobias T.L."/>
            <person name="Almatruk M."/>
            <person name="Hesse C."/>
            <person name="Kuske C.R."/>
            <person name="Desiro A."/>
            <person name="Benucci G.M."/>
            <person name="Bonito G."/>
            <person name="Stajich J.E."/>
            <person name="Dunlap C."/>
            <person name="Arnold A.E."/>
            <person name="Porras-Alfaro A."/>
        </authorList>
    </citation>
    <scope>NUCLEOTIDE SEQUENCE [LARGE SCALE GENOMIC DNA]</scope>
    <source>
        <strain evidence="11 12">AZ0501</strain>
    </source>
</reference>
<evidence type="ECO:0000256" key="8">
    <source>
        <dbReference type="SAM" id="Coils"/>
    </source>
</evidence>
<dbReference type="SUPFAM" id="SSF57850">
    <property type="entry name" value="RING/U-box"/>
    <property type="match status" value="1"/>
</dbReference>
<dbReference type="PROSITE" id="PS51867">
    <property type="entry name" value="ZF_RING_GID"/>
    <property type="match status" value="1"/>
</dbReference>
<dbReference type="PROSITE" id="PS50897">
    <property type="entry name" value="CTLH"/>
    <property type="match status" value="1"/>
</dbReference>
<proteinExistence type="inferred from homology"/>
<feature type="coiled-coil region" evidence="8">
    <location>
        <begin position="63"/>
        <end position="90"/>
    </location>
</feature>
<keyword evidence="8" id="KW-0175">Coiled coil</keyword>
<keyword evidence="3" id="KW-0963">Cytoplasm</keyword>